<keyword evidence="3" id="KW-1185">Reference proteome</keyword>
<dbReference type="AlphaFoldDB" id="A0A2R4BQC3"/>
<dbReference type="NCBIfam" id="TIGR01539">
    <property type="entry name" value="portal_lambda"/>
    <property type="match status" value="1"/>
</dbReference>
<dbReference type="InterPro" id="IPR006429">
    <property type="entry name" value="Phage_lambda_portal"/>
</dbReference>
<dbReference type="EMBL" id="CP028339">
    <property type="protein sequence ID" value="AVR89529.1"/>
    <property type="molecule type" value="Genomic_DNA"/>
</dbReference>
<dbReference type="Proteomes" id="UP000241885">
    <property type="component" value="Chromosome"/>
</dbReference>
<gene>
    <name evidence="2" type="ORF">Tharo_2641</name>
</gene>
<reference evidence="2 3" key="1">
    <citation type="submission" date="2018-03" db="EMBL/GenBank/DDBJ databases">
        <title>Complete genome sequence of Thauera aromatica, a model organism for studying aromatic compound degradation under denitrifying conditions.</title>
        <authorList>
            <person name="Lo H.-Y."/>
            <person name="Goris T."/>
            <person name="Boll M."/>
            <person name="Mueller J.A."/>
        </authorList>
    </citation>
    <scope>NUCLEOTIDE SEQUENCE [LARGE SCALE GENOMIC DNA]</scope>
    <source>
        <strain evidence="2 3">K172</strain>
    </source>
</reference>
<dbReference type="RefSeq" id="WP_211309615.1">
    <property type="nucleotide sequence ID" value="NZ_CP028339.1"/>
</dbReference>
<proteinExistence type="predicted"/>
<evidence type="ECO:0000256" key="1">
    <source>
        <dbReference type="SAM" id="MobiDB-lite"/>
    </source>
</evidence>
<accession>A0A2R4BQC3</accession>
<evidence type="ECO:0000313" key="2">
    <source>
        <dbReference type="EMBL" id="AVR89529.1"/>
    </source>
</evidence>
<dbReference type="Pfam" id="PF05136">
    <property type="entry name" value="Phage_portal_2"/>
    <property type="match status" value="1"/>
</dbReference>
<evidence type="ECO:0000313" key="3">
    <source>
        <dbReference type="Proteomes" id="UP000241885"/>
    </source>
</evidence>
<name>A0A2R4BQC3_THAAR</name>
<feature type="region of interest" description="Disordered" evidence="1">
    <location>
        <begin position="462"/>
        <end position="494"/>
    </location>
</feature>
<dbReference type="GO" id="GO:0005198">
    <property type="term" value="F:structural molecule activity"/>
    <property type="evidence" value="ECO:0007669"/>
    <property type="project" value="InterPro"/>
</dbReference>
<protein>
    <submittedName>
        <fullName evidence="2">Phage portal protein</fullName>
    </submittedName>
</protein>
<dbReference type="KEGG" id="tak:Tharo_2641"/>
<organism evidence="2 3">
    <name type="scientific">Thauera aromatica K172</name>
    <dbReference type="NCBI Taxonomy" id="44139"/>
    <lineage>
        <taxon>Bacteria</taxon>
        <taxon>Pseudomonadati</taxon>
        <taxon>Pseudomonadota</taxon>
        <taxon>Betaproteobacteria</taxon>
        <taxon>Rhodocyclales</taxon>
        <taxon>Zoogloeaceae</taxon>
        <taxon>Thauera</taxon>
    </lineage>
</organism>
<dbReference type="GO" id="GO:0019068">
    <property type="term" value="P:virion assembly"/>
    <property type="evidence" value="ECO:0007669"/>
    <property type="project" value="InterPro"/>
</dbReference>
<sequence>MARYDSAGNGRRLIGWATPDSGPNRAIAGLQNIRNRARDAGRNEWAAKGARSRWATNLVGTGILARPKIADTALRAKLIALWDDWSEECDADGVLDLYGLQALVARNWIEAGEVFVRLRPRRLEDGLAAPLQLQVLEAEMVPLLDTDSAPGLAPGHSIRSGIEFDAIGRRAAYWFHRNHPGDATTTSIGTADLACVPADQVLHIYEPERPGQLRGVSEFAAILPKLRGIGNYDDAVLHRQEIANLFTFFVTRPPEGATPTPDPLSGGLVETGPDGVPIAPLEPGTGQELAPGEDVKFSSPPDAGTNYGDYMRNQHQYVAAGSGIPYELLTGDLRDVSDRALRVILLEFRRHCQQRQWHILIPQLCRKIRRAWAKSAWLAGRLTQAEFRHALQVEWAPQGWDYLHPVQDVDARIKEVRAGLKTRSAAILEKGDDPWAVEAEMAADNARADALGLKLESDPRANGNCMHEDVSPSARSSSIEKGVRISSATRTYDQ</sequence>